<comment type="caution">
    <text evidence="8">The sequence shown here is derived from an EMBL/GenBank/DDBJ whole genome shotgun (WGS) entry which is preliminary data.</text>
</comment>
<dbReference type="InterPro" id="IPR011009">
    <property type="entry name" value="Kinase-like_dom_sf"/>
</dbReference>
<dbReference type="PROSITE" id="PS00108">
    <property type="entry name" value="PROTEIN_KINASE_ST"/>
    <property type="match status" value="1"/>
</dbReference>
<dbReference type="PANTHER" id="PTHR24058">
    <property type="entry name" value="DUAL SPECIFICITY PROTEIN KINASE"/>
    <property type="match status" value="1"/>
</dbReference>
<evidence type="ECO:0000256" key="5">
    <source>
        <dbReference type="ARBA" id="ARBA00022840"/>
    </source>
</evidence>
<dbReference type="InterPro" id="IPR000719">
    <property type="entry name" value="Prot_kinase_dom"/>
</dbReference>
<evidence type="ECO:0000256" key="2">
    <source>
        <dbReference type="ARBA" id="ARBA00022679"/>
    </source>
</evidence>
<dbReference type="EMBL" id="JBBPFD010000668">
    <property type="protein sequence ID" value="KAK7877876.1"/>
    <property type="molecule type" value="Genomic_DNA"/>
</dbReference>
<evidence type="ECO:0000256" key="3">
    <source>
        <dbReference type="ARBA" id="ARBA00022741"/>
    </source>
</evidence>
<dbReference type="InterPro" id="IPR008271">
    <property type="entry name" value="Ser/Thr_kinase_AS"/>
</dbReference>
<gene>
    <name evidence="8" type="ORF">WMY93_031482</name>
</gene>
<proteinExistence type="predicted"/>
<evidence type="ECO:0000259" key="7">
    <source>
        <dbReference type="PROSITE" id="PS50011"/>
    </source>
</evidence>
<protein>
    <recommendedName>
        <fullName evidence="7">Protein kinase domain-containing protein</fullName>
    </recommendedName>
</protein>
<feature type="binding site" evidence="6">
    <location>
        <position position="43"/>
    </location>
    <ligand>
        <name>ATP</name>
        <dbReference type="ChEBI" id="CHEBI:30616"/>
    </ligand>
</feature>
<keyword evidence="2" id="KW-0808">Transferase</keyword>
<dbReference type="AlphaFoldDB" id="A0AAW0MHQ0"/>
<keyword evidence="4" id="KW-0418">Kinase</keyword>
<dbReference type="PROSITE" id="PS50011">
    <property type="entry name" value="PROTEIN_KINASE_DOM"/>
    <property type="match status" value="1"/>
</dbReference>
<keyword evidence="1" id="KW-0723">Serine/threonine-protein kinase</keyword>
<evidence type="ECO:0000313" key="9">
    <source>
        <dbReference type="Proteomes" id="UP001460270"/>
    </source>
</evidence>
<keyword evidence="9" id="KW-1185">Reference proteome</keyword>
<dbReference type="Pfam" id="PF00069">
    <property type="entry name" value="Pkinase"/>
    <property type="match status" value="2"/>
</dbReference>
<keyword evidence="3 6" id="KW-0547">Nucleotide-binding</keyword>
<dbReference type="GO" id="GO:0004674">
    <property type="term" value="F:protein serine/threonine kinase activity"/>
    <property type="evidence" value="ECO:0007669"/>
    <property type="project" value="UniProtKB-KW"/>
</dbReference>
<dbReference type="SUPFAM" id="SSF56112">
    <property type="entry name" value="Protein kinase-like (PK-like)"/>
    <property type="match status" value="1"/>
</dbReference>
<evidence type="ECO:0000313" key="8">
    <source>
        <dbReference type="EMBL" id="KAK7877876.1"/>
    </source>
</evidence>
<dbReference type="SMART" id="SM00220">
    <property type="entry name" value="S_TKc"/>
    <property type="match status" value="1"/>
</dbReference>
<name>A0AAW0MHQ0_9GOBI</name>
<evidence type="ECO:0000256" key="1">
    <source>
        <dbReference type="ARBA" id="ARBA00022527"/>
    </source>
</evidence>
<dbReference type="PANTHER" id="PTHR24058:SF53">
    <property type="entry name" value="HOMEODOMAIN-INTERACTING PROTEIN KINASE 2"/>
    <property type="match status" value="1"/>
</dbReference>
<keyword evidence="5 6" id="KW-0067">ATP-binding</keyword>
<evidence type="ECO:0000256" key="6">
    <source>
        <dbReference type="PROSITE-ProRule" id="PRU10141"/>
    </source>
</evidence>
<dbReference type="Proteomes" id="UP001460270">
    <property type="component" value="Unassembled WGS sequence"/>
</dbReference>
<dbReference type="Gene3D" id="1.10.510.10">
    <property type="entry name" value="Transferase(Phosphotransferase) domain 1"/>
    <property type="match status" value="1"/>
</dbReference>
<dbReference type="GO" id="GO:0005524">
    <property type="term" value="F:ATP binding"/>
    <property type="evidence" value="ECO:0007669"/>
    <property type="project" value="UniProtKB-UniRule"/>
</dbReference>
<dbReference type="InterPro" id="IPR050494">
    <property type="entry name" value="Ser_Thr_dual-spec_kinase"/>
</dbReference>
<sequence length="732" mass="83047">MASTQQTPFRFGHYIVLEVLGEGSFGTVAKCIHTQTLEVVAIKALKPRSNVNNEVEMLREVRASQPDKYNIVRFIEYFSDQDSKCIAELRPITQQLLVAFDSLKTSGIMHADLKPDNVMLVNHSHQPFKVKLIDFGLAGFTKFMNFHKTFQPCEFRALEATLGYKVTEAIDMWSLGCTLGVCFTGSLLFSDDSAYNNVRSIVKLLGLPNSKVLLEGEKAKKFFTATDDMNEWRLKSPAEYRAAEGTFVQLEEGPFEQYDSLESIFLDFSTNNNAEHRDRTAFADLMKKLLDLDPDTRITPREALHHPFVTMEHLVGDNSEYSQKARSLMAVALKGSTTVFDLTPQATPNLDFPQTPALKDIDQIWDEPLNHEEICASQKSSNLARNILNIQPNLPITSTSNSGFEDSDTIQTDTWDEPLFSLEISGTQIVQSMDNNIPDPPMNTTKDIQFDNWDEPLCFEQTNGTQDIFNPKNTTREADIFCTEETDRAHTHQCMDNNDPDPQKNTTEKIQTAIWDEPLFSTEDTSGTQILQCMDNGIPDPTNTTTDIQCDNWDEPLCFDETNGTQVILNPTREDIQPEIWDGLLCTEETDRTRTLQCLDNEPDPQKNTVAKNQPEIRDELFCFEKSGGTQALASQYILDPNINTREDIQPEIWDGQLYNDNDNLDSQMKLQPNLMVNMDLDDSNTIWDEPINNTGASECRSFPMNIFWTLKQTARRTSNQKILTMSLTLKV</sequence>
<organism evidence="8 9">
    <name type="scientific">Mugilogobius chulae</name>
    <name type="common">yellowstripe goby</name>
    <dbReference type="NCBI Taxonomy" id="88201"/>
    <lineage>
        <taxon>Eukaryota</taxon>
        <taxon>Metazoa</taxon>
        <taxon>Chordata</taxon>
        <taxon>Craniata</taxon>
        <taxon>Vertebrata</taxon>
        <taxon>Euteleostomi</taxon>
        <taxon>Actinopterygii</taxon>
        <taxon>Neopterygii</taxon>
        <taxon>Teleostei</taxon>
        <taxon>Neoteleostei</taxon>
        <taxon>Acanthomorphata</taxon>
        <taxon>Gobiaria</taxon>
        <taxon>Gobiiformes</taxon>
        <taxon>Gobioidei</taxon>
        <taxon>Gobiidae</taxon>
        <taxon>Gobionellinae</taxon>
        <taxon>Mugilogobius</taxon>
    </lineage>
</organism>
<dbReference type="InterPro" id="IPR017441">
    <property type="entry name" value="Protein_kinase_ATP_BS"/>
</dbReference>
<feature type="domain" description="Protein kinase" evidence="7">
    <location>
        <begin position="14"/>
        <end position="309"/>
    </location>
</feature>
<reference evidence="9" key="1">
    <citation type="submission" date="2024-04" db="EMBL/GenBank/DDBJ databases">
        <title>Salinicola lusitanus LLJ914,a marine bacterium isolated from the Okinawa Trough.</title>
        <authorList>
            <person name="Li J."/>
        </authorList>
    </citation>
    <scope>NUCLEOTIDE SEQUENCE [LARGE SCALE GENOMIC DNA]</scope>
</reference>
<accession>A0AAW0MHQ0</accession>
<dbReference type="Gene3D" id="3.30.200.20">
    <property type="entry name" value="Phosphorylase Kinase, domain 1"/>
    <property type="match status" value="1"/>
</dbReference>
<evidence type="ECO:0000256" key="4">
    <source>
        <dbReference type="ARBA" id="ARBA00022777"/>
    </source>
</evidence>
<dbReference type="PROSITE" id="PS00107">
    <property type="entry name" value="PROTEIN_KINASE_ATP"/>
    <property type="match status" value="1"/>
</dbReference>